<feature type="transmembrane region" description="Helical" evidence="20">
    <location>
        <begin position="990"/>
        <end position="1006"/>
    </location>
</feature>
<keyword evidence="11 20" id="KW-0067">ATP-binding</keyword>
<dbReference type="PANTHER" id="PTHR43294:SF3">
    <property type="entry name" value="SODIUM_POTASSIUM-TRANSPORTING ATPASE SUBUNIT ALPHA-4"/>
    <property type="match status" value="1"/>
</dbReference>
<evidence type="ECO:0000256" key="6">
    <source>
        <dbReference type="ARBA" id="ARBA00022553"/>
    </source>
</evidence>
<evidence type="ECO:0000313" key="24">
    <source>
        <dbReference type="Proteomes" id="UP000550707"/>
    </source>
</evidence>
<dbReference type="SMART" id="SM00831">
    <property type="entry name" value="Cation_ATPase_N"/>
    <property type="match status" value="1"/>
</dbReference>
<dbReference type="SFLD" id="SFLDG00002">
    <property type="entry name" value="C1.7:_P-type_atpase_like"/>
    <property type="match status" value="1"/>
</dbReference>
<keyword evidence="13 20" id="KW-0630">Potassium</keyword>
<evidence type="ECO:0000256" key="5">
    <source>
        <dbReference type="ARBA" id="ARBA00022538"/>
    </source>
</evidence>
<dbReference type="PRINTS" id="PR00121">
    <property type="entry name" value="NAKATPASE"/>
</dbReference>
<dbReference type="NCBIfam" id="TIGR01494">
    <property type="entry name" value="ATPase_P-type"/>
    <property type="match status" value="2"/>
</dbReference>
<dbReference type="Pfam" id="PF00689">
    <property type="entry name" value="Cation_ATPase_C"/>
    <property type="match status" value="1"/>
</dbReference>
<evidence type="ECO:0000256" key="13">
    <source>
        <dbReference type="ARBA" id="ARBA00022958"/>
    </source>
</evidence>
<evidence type="ECO:0000256" key="11">
    <source>
        <dbReference type="ARBA" id="ARBA00022840"/>
    </source>
</evidence>
<dbReference type="PRINTS" id="PR00119">
    <property type="entry name" value="CATATPASE"/>
</dbReference>
<dbReference type="Gene3D" id="3.40.1110.10">
    <property type="entry name" value="Calcium-transporting ATPase, cytoplasmic domain N"/>
    <property type="match status" value="1"/>
</dbReference>
<dbReference type="GO" id="GO:0006883">
    <property type="term" value="P:intracellular sodium ion homeostasis"/>
    <property type="evidence" value="ECO:0007669"/>
    <property type="project" value="TreeGrafter"/>
</dbReference>
<sequence length="1028" mass="113723">MGLGGRKGAVTPGEENPSPRLRRRPRSGQRKMKKKKIDMEDLKKEASMNDHKLTLEQLSTKYSVDLTKGLRPEQAREILIRDGPNTLTPPPTTPEWMKFCKQLFGGFSTLLWIGAILCFLAFGIQTHHSKEFTKDNLYLGIVLTVVVIITGCFSYYQEAKSSRIMESFKNLVPQQALVIRGGEKIQIDVQNVVVGDLVEVKGGDRIPADIRIISADGCKVDNSSLTGESEPQSRSPDFTHENPLETRNICFFSTNCVEGTARGIVIATGDSTIMGRIATLTSSLAVGKTPIATEIEHFIHLITSVAIFLGFFFFGLSLILGYTWLEAVIFLIGIIVANVPEGLLATVTVCLTLTAKRMARKNCLVKNLEAVETLGSTSTICSDKTGTLTQNRMTVAHLWFDGTICEADTSEEQTGNAVDKGSDTWFVLARIAGLCNRADFKANQEALAIAKRDTVGDASESALLKFIEQSCGSVKEMRRKNPKVAEIPFNSTNKYQMSIHLREDSPQAHVLMMKGAPERILEFCSSYLLKGKEYPMDDEMKEAFQNAYMELGGLGERVLGFCFLDLPTTFCKGFEFNTEEINFPMSNLCFVGLISMIDPPRAAVPNAVSKCRSAGIKVIMVTGDHPITAKAIAKGVGIISEGTETAEDIAARLKIPVTQVNSRDAKAIVVHGSQLKDLNSEQLDEILQNHTEIVFARTSPQQKLIIVEGCQRLGAIVAVTGDGVNDSPALKKADIGIAMGIAGSDVSKQAADMILLDDNFASIVTGVEEGRLIFDNLKKSIAYTLTSNIPEISPFLLFIILSIPLPLGTITILCIDLGTDMLPAISLAYETAESDIMKRAPRNPKTDNLVNNRLIGMAYGQIGMIQALAGFFTYFVILAENGFKPLDLLGIRPTWENRYFNDLEDSYGQQWTFEQRKVVEFTCQTAFFVSIVVVQWADLIICKTRRNSVFQQGMKNKILICGILEETLLAAFLSYTPGMDVALRMYPLKIMWWLCATPYSLLIFVYDEIRKLRIRQHPGGWLERETYY</sequence>
<dbReference type="GO" id="GO:0005890">
    <property type="term" value="C:sodium:potassium-exchanging ATPase complex"/>
    <property type="evidence" value="ECO:0007669"/>
    <property type="project" value="TreeGrafter"/>
</dbReference>
<evidence type="ECO:0000256" key="4">
    <source>
        <dbReference type="ARBA" id="ARBA00022475"/>
    </source>
</evidence>
<feature type="transmembrane region" description="Helical" evidence="20">
    <location>
        <begin position="858"/>
        <end position="879"/>
    </location>
</feature>
<dbReference type="Pfam" id="PF00122">
    <property type="entry name" value="E1-E2_ATPase"/>
    <property type="match status" value="1"/>
</dbReference>
<keyword evidence="18 20" id="KW-0472">Membrane</keyword>
<dbReference type="GO" id="GO:0005524">
    <property type="term" value="F:ATP binding"/>
    <property type="evidence" value="ECO:0007669"/>
    <property type="project" value="UniProtKB-KW"/>
</dbReference>
<dbReference type="GO" id="GO:1990573">
    <property type="term" value="P:potassium ion import across plasma membrane"/>
    <property type="evidence" value="ECO:0007669"/>
    <property type="project" value="TreeGrafter"/>
</dbReference>
<dbReference type="CDD" id="cd02608">
    <property type="entry name" value="P-type_ATPase_Na-K_like"/>
    <property type="match status" value="1"/>
</dbReference>
<dbReference type="EMBL" id="JACASF010000020">
    <property type="protein sequence ID" value="KAF6412733.1"/>
    <property type="molecule type" value="Genomic_DNA"/>
</dbReference>
<feature type="transmembrane region" description="Helical" evidence="20">
    <location>
        <begin position="137"/>
        <end position="156"/>
    </location>
</feature>
<dbReference type="PANTHER" id="PTHR43294">
    <property type="entry name" value="SODIUM/POTASSIUM-TRANSPORTING ATPASE SUBUNIT ALPHA"/>
    <property type="match status" value="1"/>
</dbReference>
<dbReference type="GO" id="GO:0036376">
    <property type="term" value="P:sodium ion export across plasma membrane"/>
    <property type="evidence" value="ECO:0007669"/>
    <property type="project" value="TreeGrafter"/>
</dbReference>
<evidence type="ECO:0000256" key="12">
    <source>
        <dbReference type="ARBA" id="ARBA00022842"/>
    </source>
</evidence>
<keyword evidence="8 20" id="KW-0812">Transmembrane</keyword>
<evidence type="ECO:0000259" key="22">
    <source>
        <dbReference type="SMART" id="SM00831"/>
    </source>
</evidence>
<dbReference type="InParanoid" id="A0A7J8CP99"/>
<feature type="transmembrane region" description="Helical" evidence="20">
    <location>
        <begin position="103"/>
        <end position="125"/>
    </location>
</feature>
<dbReference type="InterPro" id="IPR018303">
    <property type="entry name" value="ATPase_P-typ_P_site"/>
</dbReference>
<dbReference type="GO" id="GO:1902600">
    <property type="term" value="P:proton transmembrane transport"/>
    <property type="evidence" value="ECO:0007669"/>
    <property type="project" value="TreeGrafter"/>
</dbReference>
<dbReference type="InterPro" id="IPR044492">
    <property type="entry name" value="P_typ_ATPase_HD_dom"/>
</dbReference>
<keyword evidence="16" id="KW-0915">Sodium</keyword>
<comment type="similarity">
    <text evidence="2 20">Belongs to the cation transport ATPase (P-type) (TC 3.A.3) family. Type IIC subfamily.</text>
</comment>
<dbReference type="PROSITE" id="PS00154">
    <property type="entry name" value="ATPASE_E1_E2"/>
    <property type="match status" value="1"/>
</dbReference>
<dbReference type="GO" id="GO:0030007">
    <property type="term" value="P:intracellular potassium ion homeostasis"/>
    <property type="evidence" value="ECO:0007669"/>
    <property type="project" value="TreeGrafter"/>
</dbReference>
<gene>
    <name evidence="23" type="ORF">HJG59_001197</name>
</gene>
<keyword evidence="24" id="KW-1185">Reference proteome</keyword>
<dbReference type="SUPFAM" id="SSF81653">
    <property type="entry name" value="Calcium ATPase, transduction domain A"/>
    <property type="match status" value="1"/>
</dbReference>
<dbReference type="InterPro" id="IPR023299">
    <property type="entry name" value="ATPase_P-typ_cyto_dom_N"/>
</dbReference>
<comment type="caution">
    <text evidence="23">The sequence shown here is derived from an EMBL/GenBank/DDBJ whole genome shotgun (WGS) entry which is preliminary data.</text>
</comment>
<dbReference type="FunFam" id="2.70.150.10:FF:000106">
    <property type="entry name" value="Sodium/potassium-transporting ATPase subunit alpha"/>
    <property type="match status" value="1"/>
</dbReference>
<dbReference type="InterPro" id="IPR023214">
    <property type="entry name" value="HAD_sf"/>
</dbReference>
<evidence type="ECO:0000256" key="3">
    <source>
        <dbReference type="ARBA" id="ARBA00022448"/>
    </source>
</evidence>
<dbReference type="OrthoDB" id="3352408at2759"/>
<evidence type="ECO:0000313" key="23">
    <source>
        <dbReference type="EMBL" id="KAF6412733.1"/>
    </source>
</evidence>
<keyword evidence="9 20" id="KW-0479">Metal-binding</keyword>
<evidence type="ECO:0000256" key="16">
    <source>
        <dbReference type="ARBA" id="ARBA00023053"/>
    </source>
</evidence>
<dbReference type="InterPro" id="IPR004014">
    <property type="entry name" value="ATPase_P-typ_cation-transptr_N"/>
</dbReference>
<evidence type="ECO:0000256" key="2">
    <source>
        <dbReference type="ARBA" id="ARBA00006934"/>
    </source>
</evidence>
<dbReference type="InterPro" id="IPR023298">
    <property type="entry name" value="ATPase_P-typ_TM_dom_sf"/>
</dbReference>
<feature type="transmembrane region" description="Helical" evidence="20">
    <location>
        <begin position="298"/>
        <end position="322"/>
    </location>
</feature>
<evidence type="ECO:0000256" key="20">
    <source>
        <dbReference type="RuleBase" id="RU362084"/>
    </source>
</evidence>
<proteinExistence type="inferred from homology"/>
<keyword evidence="14" id="KW-1278">Translocase</keyword>
<evidence type="ECO:0000256" key="15">
    <source>
        <dbReference type="ARBA" id="ARBA00022989"/>
    </source>
</evidence>
<comment type="subcellular location">
    <subcellularLocation>
        <location evidence="1 20">Cell membrane</location>
        <topology evidence="1 20">Multi-pass membrane protein</topology>
    </subcellularLocation>
</comment>
<dbReference type="FunFam" id="1.20.1110.10:FF:000095">
    <property type="entry name" value="Sodium/potassium-transporting ATPase subunit alpha-1"/>
    <property type="match status" value="2"/>
</dbReference>
<dbReference type="GO" id="GO:0042995">
    <property type="term" value="C:cell projection"/>
    <property type="evidence" value="ECO:0007669"/>
    <property type="project" value="TreeGrafter"/>
</dbReference>
<keyword evidence="6" id="KW-0597">Phosphoprotein</keyword>
<dbReference type="GO" id="GO:0016887">
    <property type="term" value="F:ATP hydrolysis activity"/>
    <property type="evidence" value="ECO:0007669"/>
    <property type="project" value="InterPro"/>
</dbReference>
<evidence type="ECO:0000256" key="8">
    <source>
        <dbReference type="ARBA" id="ARBA00022692"/>
    </source>
</evidence>
<feature type="region of interest" description="Disordered" evidence="21">
    <location>
        <begin position="1"/>
        <end position="38"/>
    </location>
</feature>
<evidence type="ECO:0000256" key="19">
    <source>
        <dbReference type="ARBA" id="ARBA00023201"/>
    </source>
</evidence>
<keyword evidence="12" id="KW-0460">Magnesium</keyword>
<dbReference type="Gene3D" id="3.40.50.1000">
    <property type="entry name" value="HAD superfamily/HAD-like"/>
    <property type="match status" value="1"/>
</dbReference>
<keyword evidence="19" id="KW-0739">Sodium transport</keyword>
<evidence type="ECO:0000256" key="14">
    <source>
        <dbReference type="ARBA" id="ARBA00022967"/>
    </source>
</evidence>
<evidence type="ECO:0000256" key="18">
    <source>
        <dbReference type="ARBA" id="ARBA00023136"/>
    </source>
</evidence>
<dbReference type="FunFam" id="3.40.50.1000:FF:000004">
    <property type="entry name" value="Sodium/potassium-transporting ATPase subunit alpha"/>
    <property type="match status" value="1"/>
</dbReference>
<dbReference type="InterPro" id="IPR050510">
    <property type="entry name" value="Cation_transp_ATPase_P-type"/>
</dbReference>
<dbReference type="InterPro" id="IPR005775">
    <property type="entry name" value="P-type_ATPase_IIC"/>
</dbReference>
<feature type="domain" description="Cation-transporting P-type ATPase N-terminal" evidence="22">
    <location>
        <begin position="49"/>
        <end position="123"/>
    </location>
</feature>
<evidence type="ECO:0000256" key="7">
    <source>
        <dbReference type="ARBA" id="ARBA00022607"/>
    </source>
</evidence>
<name>A0A7J8CP99_MOLMO</name>
<dbReference type="Pfam" id="PF13246">
    <property type="entry name" value="Cation_ATPase"/>
    <property type="match status" value="1"/>
</dbReference>
<dbReference type="Gene3D" id="1.20.1110.10">
    <property type="entry name" value="Calcium-transporting ATPase, transmembrane domain"/>
    <property type="match status" value="1"/>
</dbReference>
<dbReference type="GO" id="GO:0046872">
    <property type="term" value="F:metal ion binding"/>
    <property type="evidence" value="ECO:0007669"/>
    <property type="project" value="UniProtKB-KW"/>
</dbReference>
<dbReference type="SUPFAM" id="SSF81660">
    <property type="entry name" value="Metal cation-transporting ATPase, ATP-binding domain N"/>
    <property type="match status" value="1"/>
</dbReference>
<keyword evidence="4" id="KW-1003">Cell membrane</keyword>
<keyword evidence="5 20" id="KW-0633">Potassium transport</keyword>
<feature type="compositionally biased region" description="Basic residues" evidence="21">
    <location>
        <begin position="20"/>
        <end position="36"/>
    </location>
</feature>
<feature type="transmembrane region" description="Helical" evidence="20">
    <location>
        <begin position="795"/>
        <end position="818"/>
    </location>
</feature>
<protein>
    <recommendedName>
        <fullName evidence="20">Sodium/potassium-transporting ATPase subunit alpha</fullName>
    </recommendedName>
</protein>
<keyword evidence="15 20" id="KW-1133">Transmembrane helix</keyword>
<evidence type="ECO:0000256" key="17">
    <source>
        <dbReference type="ARBA" id="ARBA00023065"/>
    </source>
</evidence>
<feature type="transmembrane region" description="Helical" evidence="20">
    <location>
        <begin position="958"/>
        <end position="978"/>
    </location>
</feature>
<dbReference type="Gene3D" id="2.70.150.10">
    <property type="entry name" value="Calcium-transporting ATPase, cytoplasmic transduction domain A"/>
    <property type="match status" value="1"/>
</dbReference>
<evidence type="ECO:0000256" key="1">
    <source>
        <dbReference type="ARBA" id="ARBA00004651"/>
    </source>
</evidence>
<organism evidence="23 24">
    <name type="scientific">Molossus molossus</name>
    <name type="common">Pallas' mastiff bat</name>
    <name type="synonym">Vespertilio molossus</name>
    <dbReference type="NCBI Taxonomy" id="27622"/>
    <lineage>
        <taxon>Eukaryota</taxon>
        <taxon>Metazoa</taxon>
        <taxon>Chordata</taxon>
        <taxon>Craniata</taxon>
        <taxon>Vertebrata</taxon>
        <taxon>Euteleostomi</taxon>
        <taxon>Mammalia</taxon>
        <taxon>Eutheria</taxon>
        <taxon>Laurasiatheria</taxon>
        <taxon>Chiroptera</taxon>
        <taxon>Yangochiroptera</taxon>
        <taxon>Molossidae</taxon>
        <taxon>Molossus</taxon>
    </lineage>
</organism>
<keyword evidence="17 20" id="KW-0406">Ion transport</keyword>
<dbReference type="SUPFAM" id="SSF81665">
    <property type="entry name" value="Calcium ATPase, transmembrane domain M"/>
    <property type="match status" value="1"/>
</dbReference>
<dbReference type="SFLD" id="SFLDS00003">
    <property type="entry name" value="Haloacid_Dehalogenase"/>
    <property type="match status" value="1"/>
</dbReference>
<evidence type="ECO:0000256" key="10">
    <source>
        <dbReference type="ARBA" id="ARBA00022741"/>
    </source>
</evidence>
<dbReference type="FunFam" id="3.40.1110.10:FF:000001">
    <property type="entry name" value="Sodium/potassium-transporting ATPase subunit alpha"/>
    <property type="match status" value="1"/>
</dbReference>
<dbReference type="NCBIfam" id="TIGR01106">
    <property type="entry name" value="ATPase-IIC_X-K"/>
    <property type="match status" value="1"/>
</dbReference>
<reference evidence="23 24" key="1">
    <citation type="journal article" date="2020" name="Nature">
        <title>Six reference-quality genomes reveal evolution of bat adaptations.</title>
        <authorList>
            <person name="Jebb D."/>
            <person name="Huang Z."/>
            <person name="Pippel M."/>
            <person name="Hughes G.M."/>
            <person name="Lavrichenko K."/>
            <person name="Devanna P."/>
            <person name="Winkler S."/>
            <person name="Jermiin L.S."/>
            <person name="Skirmuntt E.C."/>
            <person name="Katzourakis A."/>
            <person name="Burkitt-Gray L."/>
            <person name="Ray D.A."/>
            <person name="Sullivan K.A.M."/>
            <person name="Roscito J.G."/>
            <person name="Kirilenko B.M."/>
            <person name="Davalos L.M."/>
            <person name="Corthals A.P."/>
            <person name="Power M.L."/>
            <person name="Jones G."/>
            <person name="Ransome R.D."/>
            <person name="Dechmann D.K.N."/>
            <person name="Locatelli A.G."/>
            <person name="Puechmaille S.J."/>
            <person name="Fedrigo O."/>
            <person name="Jarvis E.D."/>
            <person name="Hiller M."/>
            <person name="Vernes S.C."/>
            <person name="Myers E.W."/>
            <person name="Teeling E.C."/>
        </authorList>
    </citation>
    <scope>NUCLEOTIDE SEQUENCE [LARGE SCALE GENOMIC DNA]</scope>
    <source>
        <strain evidence="23">MMolMol1</strain>
        <tissue evidence="23">Muscle</tissue>
    </source>
</reference>
<dbReference type="InterPro" id="IPR006068">
    <property type="entry name" value="ATPase_P-typ_cation-transptr_C"/>
</dbReference>
<dbReference type="GO" id="GO:0005391">
    <property type="term" value="F:P-type sodium:potassium-exchanging transporter activity"/>
    <property type="evidence" value="ECO:0007669"/>
    <property type="project" value="TreeGrafter"/>
</dbReference>
<accession>A0A7J8CP99</accession>
<keyword evidence="7" id="KW-0740">Sodium/potassium transport</keyword>
<dbReference type="SFLD" id="SFLDF00027">
    <property type="entry name" value="p-type_atpase"/>
    <property type="match status" value="1"/>
</dbReference>
<dbReference type="Proteomes" id="UP000550707">
    <property type="component" value="Unassembled WGS sequence"/>
</dbReference>
<dbReference type="InterPro" id="IPR008250">
    <property type="entry name" value="ATPase_P-typ_transduc_dom_A_sf"/>
</dbReference>
<feature type="transmembrane region" description="Helical" evidence="20">
    <location>
        <begin position="328"/>
        <end position="351"/>
    </location>
</feature>
<keyword evidence="10 20" id="KW-0547">Nucleotide-binding</keyword>
<dbReference type="FunCoup" id="A0A7J8CP99">
    <property type="interactions" value="120"/>
</dbReference>
<keyword evidence="3 20" id="KW-0813">Transport</keyword>
<dbReference type="InterPro" id="IPR001757">
    <property type="entry name" value="P_typ_ATPase"/>
</dbReference>
<dbReference type="Pfam" id="PF00690">
    <property type="entry name" value="Cation_ATPase_N"/>
    <property type="match status" value="1"/>
</dbReference>
<evidence type="ECO:0000256" key="9">
    <source>
        <dbReference type="ARBA" id="ARBA00022723"/>
    </source>
</evidence>
<dbReference type="SUPFAM" id="SSF56784">
    <property type="entry name" value="HAD-like"/>
    <property type="match status" value="1"/>
</dbReference>
<dbReference type="AlphaFoldDB" id="A0A7J8CP99"/>
<evidence type="ECO:0000256" key="21">
    <source>
        <dbReference type="SAM" id="MobiDB-lite"/>
    </source>
</evidence>
<dbReference type="InterPro" id="IPR036412">
    <property type="entry name" value="HAD-like_sf"/>
</dbReference>
<dbReference type="InterPro" id="IPR059000">
    <property type="entry name" value="ATPase_P-type_domA"/>
</dbReference>